<dbReference type="Pfam" id="PF00501">
    <property type="entry name" value="AMP-binding"/>
    <property type="match status" value="1"/>
</dbReference>
<name>A0ABU2P3T2_9ACTN</name>
<evidence type="ECO:0000259" key="5">
    <source>
        <dbReference type="PROSITE" id="PS50075"/>
    </source>
</evidence>
<dbReference type="Pfam" id="PF00550">
    <property type="entry name" value="PP-binding"/>
    <property type="match status" value="1"/>
</dbReference>
<evidence type="ECO:0000313" key="7">
    <source>
        <dbReference type="Proteomes" id="UP001183586"/>
    </source>
</evidence>
<dbReference type="PROSITE" id="PS50075">
    <property type="entry name" value="CARRIER"/>
    <property type="match status" value="1"/>
</dbReference>
<evidence type="ECO:0000256" key="4">
    <source>
        <dbReference type="SAM" id="MobiDB-lite"/>
    </source>
</evidence>
<evidence type="ECO:0000256" key="3">
    <source>
        <dbReference type="ARBA" id="ARBA00022553"/>
    </source>
</evidence>
<dbReference type="Gene3D" id="3.40.50.12780">
    <property type="entry name" value="N-terminal domain of ligase-like"/>
    <property type="match status" value="1"/>
</dbReference>
<dbReference type="InterPro" id="IPR020806">
    <property type="entry name" value="PKS_PP-bd"/>
</dbReference>
<evidence type="ECO:0000256" key="1">
    <source>
        <dbReference type="ARBA" id="ARBA00001957"/>
    </source>
</evidence>
<dbReference type="Gene3D" id="3.40.50.980">
    <property type="match status" value="2"/>
</dbReference>
<dbReference type="CDD" id="cd05930">
    <property type="entry name" value="A_NRPS"/>
    <property type="match status" value="1"/>
</dbReference>
<dbReference type="InterPro" id="IPR045851">
    <property type="entry name" value="AMP-bd_C_sf"/>
</dbReference>
<dbReference type="InterPro" id="IPR025110">
    <property type="entry name" value="AMP-bd_C"/>
</dbReference>
<dbReference type="SUPFAM" id="SSF52777">
    <property type="entry name" value="CoA-dependent acyltransferases"/>
    <property type="match status" value="2"/>
</dbReference>
<dbReference type="InterPro" id="IPR036736">
    <property type="entry name" value="ACP-like_sf"/>
</dbReference>
<evidence type="ECO:0000256" key="2">
    <source>
        <dbReference type="ARBA" id="ARBA00022450"/>
    </source>
</evidence>
<accession>A0ABU2P3T2</accession>
<dbReference type="InterPro" id="IPR029058">
    <property type="entry name" value="AB_hydrolase_fold"/>
</dbReference>
<feature type="region of interest" description="Disordered" evidence="4">
    <location>
        <begin position="751"/>
        <end position="953"/>
    </location>
</feature>
<dbReference type="Gene3D" id="3.40.50.1820">
    <property type="entry name" value="alpha/beta hydrolase"/>
    <property type="match status" value="1"/>
</dbReference>
<gene>
    <name evidence="6" type="ORF">RM641_04970</name>
</gene>
<feature type="region of interest" description="Disordered" evidence="4">
    <location>
        <begin position="429"/>
        <end position="453"/>
    </location>
</feature>
<sequence length="1259" mass="130698">MAPRPVVEDVLPLSPTQEGMVFHALYDDSAPDVYTGRLVLRLEGPLDPGRLRTAADALLARHANLRAAFRTQRSGRRVQVIAGGIRTPWRETDLSGLPPAERQEAFEKLLARDAAARFDLARPPLLRLRLVAFGERDHRLLISSHHLLWDGWSAPVLVRELFRLYTAGGDPAALPPVRPYRDYLAWLSRQDRRAAEQAWRDALQDLDEPCLLAPGARDLPAEQPGRHVVELSERETGALTATARAHGVTVSTVLQGLWAVLLARHTGRLDVVLGATVSGRDADVPGIESMVGLFINTLPVRVRLRPAEPVGGLLRRIQSERSALLGHEHLGLAGIQRAAGHDLLFDTLLVFESYPIDDEGIADALGPGGPRMTEVSVRDATHYPLTLTALPGDRLTLTFSHRPTALDEATVADIAAGLHRLVRAFTQDPDRPVGRLDAAPADASRDTTPNEQRHTTVRELLEEQAARTPDAPAVHHGDTTVSFAELDAAADGLAAALLARGAGPETVVAVALPRGPDLVTALLAVLKAGAACMPLDPAYPPERIALMLGDARPRLVVSDRETARLLALDPESVCDPGATATAAARPALSPDHPAYVVFTSGSTGRPKGVLGTQRALANRLAWGRELTDGPGGARVAKSPISFIDGLTELLGALVAGEAVALADDESAGDPAALAALAGRHGATMLTAVPSLHTTLAESTPPGGFASVRTWISSGEPLTTDLAHRLTTRWPGSRLVNLYGCSEAAGDSLAHVYAPDDDTPAGAGREATRPAAVPVPASAPPGRQLTDAAVPGRPAPGSVPPGRQLTDAVLPGRPAPGSVPPDRQLADAAVPGRPAPGSVPPGRQLTDAPPPVGSGADAPPPVGPGTDAAPPVGSGTDAAPPVGSGADAPPPVGPGTDAAPPVGFGTDAAPPVGSGTDAAPPVGSGADAPPPVGPGTDAAPPVGPGTGADGPGRPVIGGIVPLGRPVAGTRVYVLDPFLRPAPVGAAGELYLAGDGLARGYLGQPGLTAERFVADPFGPPGGRLYRTGDLARLRRDGTVEFLGRADQQVKIRGFRVEPGEVEAAARALPGVRRAAVVARQDGTAPRRLVAYVEPESDGDGVPEPAALRHALAERLPAPCVPAAVVVLPALPLTPSGKLDRRALPAPDFTGSSTVDPPRTEPEKALCALFAEVLGVERVGIHDDFFALGGDSIVSVRLADRARRAGLGLSPRDVFTHRTPAGLARALPDGTTPREEFTAPAAPLVSLSPAQLDNVKARWRSR</sequence>
<dbReference type="CDD" id="cd19543">
    <property type="entry name" value="DCL_NRPS"/>
    <property type="match status" value="1"/>
</dbReference>
<dbReference type="Proteomes" id="UP001183586">
    <property type="component" value="Unassembled WGS sequence"/>
</dbReference>
<dbReference type="Pfam" id="PF00668">
    <property type="entry name" value="Condensation"/>
    <property type="match status" value="1"/>
</dbReference>
<dbReference type="PANTHER" id="PTHR45527">
    <property type="entry name" value="NONRIBOSOMAL PEPTIDE SYNTHETASE"/>
    <property type="match status" value="1"/>
</dbReference>
<dbReference type="Gene3D" id="3.30.559.10">
    <property type="entry name" value="Chloramphenicol acetyltransferase-like domain"/>
    <property type="match status" value="1"/>
</dbReference>
<dbReference type="PANTHER" id="PTHR45527:SF1">
    <property type="entry name" value="FATTY ACID SYNTHASE"/>
    <property type="match status" value="1"/>
</dbReference>
<dbReference type="InterPro" id="IPR020845">
    <property type="entry name" value="AMP-binding_CS"/>
</dbReference>
<dbReference type="InterPro" id="IPR042099">
    <property type="entry name" value="ANL_N_sf"/>
</dbReference>
<dbReference type="Gene3D" id="3.30.559.30">
    <property type="entry name" value="Nonribosomal peptide synthetase, condensation domain"/>
    <property type="match status" value="1"/>
</dbReference>
<dbReference type="SMART" id="SM00823">
    <property type="entry name" value="PKS_PP"/>
    <property type="match status" value="1"/>
</dbReference>
<keyword evidence="3" id="KW-0597">Phosphoprotein</keyword>
<dbReference type="Gene3D" id="3.30.300.30">
    <property type="match status" value="1"/>
</dbReference>
<dbReference type="InterPro" id="IPR000873">
    <property type="entry name" value="AMP-dep_synth/lig_dom"/>
</dbReference>
<keyword evidence="7" id="KW-1185">Reference proteome</keyword>
<comment type="cofactor">
    <cofactor evidence="1">
        <name>pantetheine 4'-phosphate</name>
        <dbReference type="ChEBI" id="CHEBI:47942"/>
    </cofactor>
</comment>
<organism evidence="6 7">
    <name type="scientific">Streptomyces dubilierae</name>
    <dbReference type="NCBI Taxonomy" id="3075533"/>
    <lineage>
        <taxon>Bacteria</taxon>
        <taxon>Bacillati</taxon>
        <taxon>Actinomycetota</taxon>
        <taxon>Actinomycetes</taxon>
        <taxon>Kitasatosporales</taxon>
        <taxon>Streptomycetaceae</taxon>
        <taxon>Streptomyces</taxon>
    </lineage>
</organism>
<dbReference type="InterPro" id="IPR001242">
    <property type="entry name" value="Condensation_dom"/>
</dbReference>
<dbReference type="InterPro" id="IPR023213">
    <property type="entry name" value="CAT-like_dom_sf"/>
</dbReference>
<comment type="caution">
    <text evidence="6">The sequence shown here is derived from an EMBL/GenBank/DDBJ whole genome shotgun (WGS) entry which is preliminary data.</text>
</comment>
<dbReference type="InterPro" id="IPR009081">
    <property type="entry name" value="PP-bd_ACP"/>
</dbReference>
<dbReference type="SUPFAM" id="SSF56801">
    <property type="entry name" value="Acetyl-CoA synthetase-like"/>
    <property type="match status" value="2"/>
</dbReference>
<dbReference type="PROSITE" id="PS00012">
    <property type="entry name" value="PHOSPHOPANTETHEINE"/>
    <property type="match status" value="1"/>
</dbReference>
<proteinExistence type="predicted"/>
<dbReference type="RefSeq" id="WP_311679235.1">
    <property type="nucleotide sequence ID" value="NZ_JAVREU010000001.1"/>
</dbReference>
<dbReference type="Pfam" id="PF13193">
    <property type="entry name" value="AMP-binding_C"/>
    <property type="match status" value="1"/>
</dbReference>
<evidence type="ECO:0000313" key="6">
    <source>
        <dbReference type="EMBL" id="MDT0386770.1"/>
    </source>
</evidence>
<keyword evidence="2" id="KW-0596">Phosphopantetheine</keyword>
<dbReference type="PROSITE" id="PS00455">
    <property type="entry name" value="AMP_BINDING"/>
    <property type="match status" value="1"/>
</dbReference>
<reference evidence="7" key="1">
    <citation type="submission" date="2023-07" db="EMBL/GenBank/DDBJ databases">
        <title>30 novel species of actinomycetes from the DSMZ collection.</title>
        <authorList>
            <person name="Nouioui I."/>
        </authorList>
    </citation>
    <scope>NUCLEOTIDE SEQUENCE [LARGE SCALE GENOMIC DNA]</scope>
    <source>
        <strain evidence="7">DSM 41921</strain>
    </source>
</reference>
<protein>
    <submittedName>
        <fullName evidence="6">AMP-binding protein</fullName>
    </submittedName>
</protein>
<dbReference type="EMBL" id="JAVREU010000001">
    <property type="protein sequence ID" value="MDT0386770.1"/>
    <property type="molecule type" value="Genomic_DNA"/>
</dbReference>
<feature type="domain" description="Carrier" evidence="5">
    <location>
        <begin position="1154"/>
        <end position="1228"/>
    </location>
</feature>
<dbReference type="SUPFAM" id="SSF47336">
    <property type="entry name" value="ACP-like"/>
    <property type="match status" value="1"/>
</dbReference>
<feature type="compositionally biased region" description="Pro residues" evidence="4">
    <location>
        <begin position="847"/>
        <end position="862"/>
    </location>
</feature>
<dbReference type="InterPro" id="IPR006162">
    <property type="entry name" value="Ppantetheine_attach_site"/>
</dbReference>